<dbReference type="AlphaFoldDB" id="A0A1J8QMB5"/>
<dbReference type="SUPFAM" id="SSF52047">
    <property type="entry name" value="RNI-like"/>
    <property type="match status" value="1"/>
</dbReference>
<reference evidence="3 4" key="1">
    <citation type="submission" date="2016-03" db="EMBL/GenBank/DDBJ databases">
        <title>Comparative genomics of the ectomycorrhizal sister species Rhizopogon vinicolor and Rhizopogon vesiculosus (Basidiomycota: Boletales) reveals a divergence of the mating type B locus.</title>
        <authorList>
            <person name="Mujic A.B."/>
            <person name="Kuo A."/>
            <person name="Tritt A."/>
            <person name="Lipzen A."/>
            <person name="Chen C."/>
            <person name="Johnson J."/>
            <person name="Sharma A."/>
            <person name="Barry K."/>
            <person name="Grigoriev I.V."/>
            <person name="Spatafora J.W."/>
        </authorList>
    </citation>
    <scope>NUCLEOTIDE SEQUENCE [LARGE SCALE GENOMIC DNA]</scope>
    <source>
        <strain evidence="3 4">AM-OR11-056</strain>
    </source>
</reference>
<accession>A0A1J8QMB5</accession>
<organism evidence="3 4">
    <name type="scientific">Rhizopogon vesiculosus</name>
    <dbReference type="NCBI Taxonomy" id="180088"/>
    <lineage>
        <taxon>Eukaryota</taxon>
        <taxon>Fungi</taxon>
        <taxon>Dikarya</taxon>
        <taxon>Basidiomycota</taxon>
        <taxon>Agaricomycotina</taxon>
        <taxon>Agaricomycetes</taxon>
        <taxon>Agaricomycetidae</taxon>
        <taxon>Boletales</taxon>
        <taxon>Suillineae</taxon>
        <taxon>Rhizopogonaceae</taxon>
        <taxon>Rhizopogon</taxon>
    </lineage>
</organism>
<feature type="region of interest" description="Disordered" evidence="1">
    <location>
        <begin position="162"/>
        <end position="201"/>
    </location>
</feature>
<name>A0A1J8QMB5_9AGAM</name>
<evidence type="ECO:0000256" key="2">
    <source>
        <dbReference type="SAM" id="SignalP"/>
    </source>
</evidence>
<proteinExistence type="predicted"/>
<keyword evidence="4" id="KW-1185">Reference proteome</keyword>
<evidence type="ECO:0000313" key="4">
    <source>
        <dbReference type="Proteomes" id="UP000183567"/>
    </source>
</evidence>
<evidence type="ECO:0000256" key="1">
    <source>
        <dbReference type="SAM" id="MobiDB-lite"/>
    </source>
</evidence>
<dbReference type="Gene3D" id="3.80.10.10">
    <property type="entry name" value="Ribonuclease Inhibitor"/>
    <property type="match status" value="1"/>
</dbReference>
<dbReference type="Proteomes" id="UP000183567">
    <property type="component" value="Unassembled WGS sequence"/>
</dbReference>
<dbReference type="InterPro" id="IPR032675">
    <property type="entry name" value="LRR_dom_sf"/>
</dbReference>
<dbReference type="OrthoDB" id="2673757at2759"/>
<gene>
    <name evidence="3" type="ORF">AZE42_02352</name>
</gene>
<evidence type="ECO:0000313" key="3">
    <source>
        <dbReference type="EMBL" id="OJA21019.1"/>
    </source>
</evidence>
<sequence>MVQLAPRFAFLLAFCFLASATPILNPLDPFVSLSAGVGQPTAHLHDVARAVPTSVLIDLLNDSQNPSAPAQANHTARALPVSVPVDLLNGGRERQNSNTSAQADHTARAVPVPVLVDILKDGHEQQNPNTFPQANHTARTVPASVPADTIGHYIPGVQNNALMGTDTQAKPGQGSSGQDGPVQGKGKRDDGQYHPNAAFNNGLYTPTPSGTYAFDDGQYHPNSAYDNGQYHPNSAYDNGQYHSNTAISATVTPAVNPTNPITAPDLSSGVQAVPSLVGVATSVLLSTITVTVTSESASPTIASSSAAISSTSIATAATSVTDTPAAAATSIDVPTSTGNPTDTLAILLDAVKVDKRYEDGQYHPDPTFNDGLYHPNPNFDDGQYHPTKYDGKRGLVHQGKIKAKPYLLTPYLTEFLAIFAEVTQVTNNDIRPSYTTLYHLALTCRALKEPALDALWARIESAEVFAMCLPQDARSESVRMYMQKIGQFRRTPIKRTIPCKVMLIRPLVDDDWATFHAYARRVRSLTYKFIQDGPGPGLHDSAALTLLNYHASPYPLFPQLQELNWYDERDVLVPCLQRCISTTLTRLVINSEHWPSTLIDLMAGLGKTCPNMKEFRCSTPPASACSMLSDIVTCWDDLEILKIGAVDTRALQHLTSLERLRELEILVPEGYTSDPTPTFNLVFALDKFSIRAQRMDSLLAFLAPLKISTKNVRLAIDTAPDAVYLNLLLSSLEEHVTASVLESLDIWVDRPDNFNADHIVFLSIASTFQGLRAFKRLTYLDLRSFYISISDDEIIDFVSTWPQMECFYFGMGWDWEITQSDVTFRGLAGILECCPNLRCLGIDLDASAPRDLPVFVDHQYTGVTREKLVDLNVGGAECNDVEAIGNLLAAMCPNLSHIAHAYPVFIDYEDPWFSDKWSRAADNWKEVQDFITEGMSDCC</sequence>
<evidence type="ECO:0008006" key="5">
    <source>
        <dbReference type="Google" id="ProtNLM"/>
    </source>
</evidence>
<feature type="signal peptide" evidence="2">
    <location>
        <begin position="1"/>
        <end position="20"/>
    </location>
</feature>
<dbReference type="EMBL" id="LVVM01000305">
    <property type="protein sequence ID" value="OJA21019.1"/>
    <property type="molecule type" value="Genomic_DNA"/>
</dbReference>
<keyword evidence="2" id="KW-0732">Signal</keyword>
<feature type="chain" id="PRO_5012950163" description="F-box domain-containing protein" evidence="2">
    <location>
        <begin position="21"/>
        <end position="939"/>
    </location>
</feature>
<comment type="caution">
    <text evidence="3">The sequence shown here is derived from an EMBL/GenBank/DDBJ whole genome shotgun (WGS) entry which is preliminary data.</text>
</comment>
<protein>
    <recommendedName>
        <fullName evidence="5">F-box domain-containing protein</fullName>
    </recommendedName>
</protein>